<feature type="compositionally biased region" description="Basic residues" evidence="1">
    <location>
        <begin position="347"/>
        <end position="359"/>
    </location>
</feature>
<feature type="region of interest" description="Disordered" evidence="1">
    <location>
        <begin position="489"/>
        <end position="543"/>
    </location>
</feature>
<evidence type="ECO:0000313" key="2">
    <source>
        <dbReference type="EnsemblMetazoa" id="XP_014244042.1"/>
    </source>
</evidence>
<dbReference type="AlphaFoldDB" id="A0A8I6RIQ0"/>
<dbReference type="Proteomes" id="UP000494040">
    <property type="component" value="Unassembled WGS sequence"/>
</dbReference>
<dbReference type="EnsemblMetazoa" id="XM_014388556.2">
    <property type="protein sequence ID" value="XP_014244042.1"/>
    <property type="gene ID" value="LOC106663613"/>
</dbReference>
<proteinExistence type="predicted"/>
<feature type="compositionally biased region" description="Basic and acidic residues" evidence="1">
    <location>
        <begin position="307"/>
        <end position="317"/>
    </location>
</feature>
<feature type="region of interest" description="Disordered" evidence="1">
    <location>
        <begin position="307"/>
        <end position="359"/>
    </location>
</feature>
<keyword evidence="3" id="KW-1185">Reference proteome</keyword>
<evidence type="ECO:0000256" key="1">
    <source>
        <dbReference type="SAM" id="MobiDB-lite"/>
    </source>
</evidence>
<evidence type="ECO:0000313" key="3">
    <source>
        <dbReference type="Proteomes" id="UP000494040"/>
    </source>
</evidence>
<dbReference type="GeneID" id="106663613"/>
<sequence>MEKDERLNAVVNLATSPEFCRIKWESVTFCLDEAMIHVHRTSTQTKDVFDFKYHQCFLDKCTHSFCNKENCTFNRTSEESETDSEATRHAVSSEKSSNLPEWYHAVSSENSSSLPEWCPAVHDYLKKVLRPCCSAPDYFQEMKTFKKSVDKQEPPAIVEEVDETGNLQRNPVENVKKEHGSTTNELPTRGSGNGQRELGNNENDTNDKHSDTTYTVGSEMRGGYFNFLNKDLTDFIDINGSKQNDTSNADKIYNLFSGLSNSSRDERIFQEFRRAFSEAVERIQKAETTEDKEDSVPVKQDTFVSVEETKKEEKESGQNDLTDFKYSLNQQDGRVRDATKETDKKNVPKPRKHGKTSHKAVHRVVNSNIDESFLEDCLKHVYIGNPYGSHLKDCYCFDCSKPNENETDHEKAVENPRNKVHPKANDYLNGCRAVSSQACLSKTPLKVNRQNGRKSRKLRKIVTSDKTVDLGIGPLGLSKTRTALFKSLERKKASSEPNKETKSKLPSKIKFEQKKTNEEPIKAKKRLPVNSARSRTSYETCPPILSRESTASTYDPRAYEYKNYVEAKRYLRKC</sequence>
<dbReference type="KEGG" id="clec:106663613"/>
<feature type="region of interest" description="Disordered" evidence="1">
    <location>
        <begin position="167"/>
        <end position="211"/>
    </location>
</feature>
<feature type="compositionally biased region" description="Basic and acidic residues" evidence="1">
    <location>
        <begin position="489"/>
        <end position="522"/>
    </location>
</feature>
<organism evidence="2 3">
    <name type="scientific">Cimex lectularius</name>
    <name type="common">Bed bug</name>
    <name type="synonym">Acanthia lectularia</name>
    <dbReference type="NCBI Taxonomy" id="79782"/>
    <lineage>
        <taxon>Eukaryota</taxon>
        <taxon>Metazoa</taxon>
        <taxon>Ecdysozoa</taxon>
        <taxon>Arthropoda</taxon>
        <taxon>Hexapoda</taxon>
        <taxon>Insecta</taxon>
        <taxon>Pterygota</taxon>
        <taxon>Neoptera</taxon>
        <taxon>Paraneoptera</taxon>
        <taxon>Hemiptera</taxon>
        <taxon>Heteroptera</taxon>
        <taxon>Panheteroptera</taxon>
        <taxon>Cimicomorpha</taxon>
        <taxon>Cimicidae</taxon>
        <taxon>Cimex</taxon>
    </lineage>
</organism>
<accession>A0A8I6RIQ0</accession>
<dbReference type="RefSeq" id="XP_014244042.1">
    <property type="nucleotide sequence ID" value="XM_014388556.2"/>
</dbReference>
<name>A0A8I6RIQ0_CIMLE</name>
<protein>
    <submittedName>
        <fullName evidence="2">Uncharacterized protein</fullName>
    </submittedName>
</protein>
<feature type="compositionally biased region" description="Basic and acidic residues" evidence="1">
    <location>
        <begin position="333"/>
        <end position="346"/>
    </location>
</feature>
<reference evidence="2" key="1">
    <citation type="submission" date="2022-01" db="UniProtKB">
        <authorList>
            <consortium name="EnsemblMetazoa"/>
        </authorList>
    </citation>
    <scope>IDENTIFICATION</scope>
</reference>